<feature type="domain" description="PH" evidence="1">
    <location>
        <begin position="20"/>
        <end position="126"/>
    </location>
</feature>
<dbReference type="InterPro" id="IPR011993">
    <property type="entry name" value="PH-like_dom_sf"/>
</dbReference>
<evidence type="ECO:0000313" key="3">
    <source>
        <dbReference type="Proteomes" id="UP000019763"/>
    </source>
</evidence>
<dbReference type="AlphaFoldDB" id="A0A023BB79"/>
<dbReference type="RefSeq" id="XP_011129085.1">
    <property type="nucleotide sequence ID" value="XM_011130783.1"/>
</dbReference>
<evidence type="ECO:0000259" key="1">
    <source>
        <dbReference type="SMART" id="SM00233"/>
    </source>
</evidence>
<dbReference type="GeneID" id="22911205"/>
<accession>A0A023BB79</accession>
<dbReference type="InterPro" id="IPR001849">
    <property type="entry name" value="PH_domain"/>
</dbReference>
<name>A0A023BB79_GRENI</name>
<dbReference type="EMBL" id="AFNH02000207">
    <property type="protein sequence ID" value="EZG79268.1"/>
    <property type="molecule type" value="Genomic_DNA"/>
</dbReference>
<dbReference type="CDD" id="cd00821">
    <property type="entry name" value="PH"/>
    <property type="match status" value="1"/>
</dbReference>
<dbReference type="Proteomes" id="UP000019763">
    <property type="component" value="Unassembled WGS sequence"/>
</dbReference>
<keyword evidence="3" id="KW-1185">Reference proteome</keyword>
<proteinExistence type="predicted"/>
<sequence>MSVSYAAVPKPSPWDLPSAEEMRAFLYRKVGRLRKKWCTNLFVIEDGVLFVCWDQTSHFLIELAIPLTNILQCVKHVKDNAIFSVVYTDVKNRKGKTKSFRMEVRCNNEDERDGWVDRLLSLRETSRALSGELVDRQKAEELLQKALGELRRAAALSLGASVGRLQKMHEERGRRRAFLALADGQNRLHGILKGSRSNSVMMSSTHGLPPTDEIVEREVQRRLSALKHKLERSQSRRDSMTGKEVHVNAVRHTEAALRLVYWFQ</sequence>
<dbReference type="VEuPathDB" id="CryptoDB:GNI_027710"/>
<gene>
    <name evidence="2" type="ORF">GNI_027710</name>
</gene>
<dbReference type="Gene3D" id="2.30.29.30">
    <property type="entry name" value="Pleckstrin-homology domain (PH domain)/Phosphotyrosine-binding domain (PTB)"/>
    <property type="match status" value="1"/>
</dbReference>
<reference evidence="2" key="1">
    <citation type="submission" date="2013-12" db="EMBL/GenBank/DDBJ databases">
        <authorList>
            <person name="Omoto C.K."/>
            <person name="Sibley D."/>
            <person name="Venepally P."/>
            <person name="Hadjithomas M."/>
            <person name="Karamycheva S."/>
            <person name="Brunk B."/>
            <person name="Roos D."/>
            <person name="Caler E."/>
            <person name="Lorenzi H."/>
        </authorList>
    </citation>
    <scope>NUCLEOTIDE SEQUENCE</scope>
</reference>
<feature type="non-terminal residue" evidence="2">
    <location>
        <position position="264"/>
    </location>
</feature>
<dbReference type="SMART" id="SM00233">
    <property type="entry name" value="PH"/>
    <property type="match status" value="1"/>
</dbReference>
<evidence type="ECO:0000313" key="2">
    <source>
        <dbReference type="EMBL" id="EZG79268.1"/>
    </source>
</evidence>
<dbReference type="SUPFAM" id="SSF50729">
    <property type="entry name" value="PH domain-like"/>
    <property type="match status" value="1"/>
</dbReference>
<protein>
    <recommendedName>
        <fullName evidence="1">PH domain-containing protein</fullName>
    </recommendedName>
</protein>
<organism evidence="2 3">
    <name type="scientific">Gregarina niphandrodes</name>
    <name type="common">Septate eugregarine</name>
    <dbReference type="NCBI Taxonomy" id="110365"/>
    <lineage>
        <taxon>Eukaryota</taxon>
        <taxon>Sar</taxon>
        <taxon>Alveolata</taxon>
        <taxon>Apicomplexa</taxon>
        <taxon>Conoidasida</taxon>
        <taxon>Gregarinasina</taxon>
        <taxon>Eugregarinorida</taxon>
        <taxon>Gregarinidae</taxon>
        <taxon>Gregarina</taxon>
    </lineage>
</organism>
<comment type="caution">
    <text evidence="2">The sequence shown here is derived from an EMBL/GenBank/DDBJ whole genome shotgun (WGS) entry which is preliminary data.</text>
</comment>